<dbReference type="Pfam" id="PF00812">
    <property type="entry name" value="Ephrin"/>
    <property type="match status" value="1"/>
</dbReference>
<feature type="domain" description="Ephrin RBD" evidence="8">
    <location>
        <begin position="1"/>
        <end position="134"/>
    </location>
</feature>
<dbReference type="AlphaFoldDB" id="A0A2B4R5C2"/>
<dbReference type="GO" id="GO:0007411">
    <property type="term" value="P:axon guidance"/>
    <property type="evidence" value="ECO:0007669"/>
    <property type="project" value="TreeGrafter"/>
</dbReference>
<evidence type="ECO:0000256" key="1">
    <source>
        <dbReference type="ARBA" id="ARBA00004370"/>
    </source>
</evidence>
<feature type="region of interest" description="Disordered" evidence="7">
    <location>
        <begin position="139"/>
        <end position="225"/>
    </location>
</feature>
<proteinExistence type="inferred from homology"/>
<evidence type="ECO:0000313" key="10">
    <source>
        <dbReference type="Proteomes" id="UP000225706"/>
    </source>
</evidence>
<dbReference type="STRING" id="50429.A0A2B4R5C2"/>
<dbReference type="EMBL" id="LSMT01001652">
    <property type="protein sequence ID" value="PFX12019.1"/>
    <property type="molecule type" value="Genomic_DNA"/>
</dbReference>
<evidence type="ECO:0000256" key="5">
    <source>
        <dbReference type="ARBA" id="ARBA00023180"/>
    </source>
</evidence>
<dbReference type="GO" id="GO:0046875">
    <property type="term" value="F:ephrin receptor binding"/>
    <property type="evidence" value="ECO:0007669"/>
    <property type="project" value="TreeGrafter"/>
</dbReference>
<organism evidence="9 10">
    <name type="scientific">Stylophora pistillata</name>
    <name type="common">Smooth cauliflower coral</name>
    <dbReference type="NCBI Taxonomy" id="50429"/>
    <lineage>
        <taxon>Eukaryota</taxon>
        <taxon>Metazoa</taxon>
        <taxon>Cnidaria</taxon>
        <taxon>Anthozoa</taxon>
        <taxon>Hexacorallia</taxon>
        <taxon>Scleractinia</taxon>
        <taxon>Astrocoeniina</taxon>
        <taxon>Pocilloporidae</taxon>
        <taxon>Stylophora</taxon>
    </lineage>
</organism>
<gene>
    <name evidence="9" type="primary">efnb2a</name>
    <name evidence="9" type="ORF">AWC38_SpisGene24088</name>
</gene>
<dbReference type="InterPro" id="IPR031328">
    <property type="entry name" value="Ephrin"/>
</dbReference>
<evidence type="ECO:0000256" key="2">
    <source>
        <dbReference type="ARBA" id="ARBA00022729"/>
    </source>
</evidence>
<evidence type="ECO:0000256" key="7">
    <source>
        <dbReference type="SAM" id="MobiDB-lite"/>
    </source>
</evidence>
<evidence type="ECO:0000256" key="4">
    <source>
        <dbReference type="ARBA" id="ARBA00023157"/>
    </source>
</evidence>
<reference evidence="10" key="1">
    <citation type="journal article" date="2017" name="bioRxiv">
        <title>Comparative analysis of the genomes of Stylophora pistillata and Acropora digitifera provides evidence for extensive differences between species of corals.</title>
        <authorList>
            <person name="Voolstra C.R."/>
            <person name="Li Y."/>
            <person name="Liew Y.J."/>
            <person name="Baumgarten S."/>
            <person name="Zoccola D."/>
            <person name="Flot J.-F."/>
            <person name="Tambutte S."/>
            <person name="Allemand D."/>
            <person name="Aranda M."/>
        </authorList>
    </citation>
    <scope>NUCLEOTIDE SEQUENCE [LARGE SCALE GENOMIC DNA]</scope>
</reference>
<keyword evidence="4" id="KW-1015">Disulfide bond</keyword>
<feature type="compositionally biased region" description="Low complexity" evidence="7">
    <location>
        <begin position="189"/>
        <end position="210"/>
    </location>
</feature>
<dbReference type="SUPFAM" id="SSF49503">
    <property type="entry name" value="Cupredoxins"/>
    <property type="match status" value="1"/>
</dbReference>
<keyword evidence="5" id="KW-0325">Glycoprotein</keyword>
<comment type="caution">
    <text evidence="6">Lacks conserved residue(s) required for the propagation of feature annotation.</text>
</comment>
<keyword evidence="3" id="KW-0472">Membrane</keyword>
<evidence type="ECO:0000313" key="9">
    <source>
        <dbReference type="EMBL" id="PFX12019.1"/>
    </source>
</evidence>
<keyword evidence="10" id="KW-1185">Reference proteome</keyword>
<dbReference type="PANTHER" id="PTHR11304">
    <property type="entry name" value="EPHRIN"/>
    <property type="match status" value="1"/>
</dbReference>
<protein>
    <submittedName>
        <fullName evidence="9">Ephrin-B2a</fullName>
    </submittedName>
</protein>
<sequence length="225" mass="25096">MADRFGNGDNVLNVLPMSKLHIVCPNPSTILKKVRENTPKDKLYENVWIVSRDNYDSCNTDSSKGSRLLLRCTTPLALKYYTLVFQRFSAVSNQVFIPGREYYLIATSDGTQGSIDNRLGGNCKHNKMKLRIFVCTSSRDPRYNRKPTTTATKPPTTLPTTTLQSTMSSTTTSSTSTLQTTNSIRTNALTEEITLSTRTTSTSESSTRRIAWQTEAAEEPVMTTD</sequence>
<accession>A0A2B4R5C2</accession>
<evidence type="ECO:0000259" key="8">
    <source>
        <dbReference type="PROSITE" id="PS51551"/>
    </source>
</evidence>
<evidence type="ECO:0000256" key="6">
    <source>
        <dbReference type="PROSITE-ProRule" id="PRU00884"/>
    </source>
</evidence>
<dbReference type="PANTHER" id="PTHR11304:SF29">
    <property type="entry name" value="EPHRIN"/>
    <property type="match status" value="1"/>
</dbReference>
<comment type="subcellular location">
    <subcellularLocation>
        <location evidence="1">Membrane</location>
    </subcellularLocation>
</comment>
<dbReference type="Proteomes" id="UP000225706">
    <property type="component" value="Unassembled WGS sequence"/>
</dbReference>
<feature type="compositionally biased region" description="Low complexity" evidence="7">
    <location>
        <begin position="147"/>
        <end position="181"/>
    </location>
</feature>
<dbReference type="GO" id="GO:0048013">
    <property type="term" value="P:ephrin receptor signaling pathway"/>
    <property type="evidence" value="ECO:0007669"/>
    <property type="project" value="TreeGrafter"/>
</dbReference>
<keyword evidence="2" id="KW-0732">Signal</keyword>
<evidence type="ECO:0000256" key="3">
    <source>
        <dbReference type="ARBA" id="ARBA00023136"/>
    </source>
</evidence>
<dbReference type="Gene3D" id="2.60.40.420">
    <property type="entry name" value="Cupredoxins - blue copper proteins"/>
    <property type="match status" value="1"/>
</dbReference>
<comment type="caution">
    <text evidence="9">The sequence shown here is derived from an EMBL/GenBank/DDBJ whole genome shotgun (WGS) entry which is preliminary data.</text>
</comment>
<dbReference type="InterPro" id="IPR008972">
    <property type="entry name" value="Cupredoxin"/>
</dbReference>
<dbReference type="GO" id="GO:0005886">
    <property type="term" value="C:plasma membrane"/>
    <property type="evidence" value="ECO:0007669"/>
    <property type="project" value="TreeGrafter"/>
</dbReference>
<dbReference type="OrthoDB" id="5968782at2759"/>
<comment type="similarity">
    <text evidence="6">Belongs to the ephrin family.</text>
</comment>
<dbReference type="PROSITE" id="PS51551">
    <property type="entry name" value="EPHRIN_RBD_2"/>
    <property type="match status" value="1"/>
</dbReference>
<name>A0A2B4R5C2_STYPI</name>
<dbReference type="InterPro" id="IPR001799">
    <property type="entry name" value="Ephrin_RBD"/>
</dbReference>